<sequence length="226" mass="25587">MHMKRVLLTGLSLILGITGFVGTAHAATKAPAKSYYRVITKTVKVGKVTIPANTRVFAYFDKKGNKQYANIELGTLRYRIRQQTSAKFLKVRVNHNFKTTKAVPMDRLSFMSKPKTDVSKKGTEYKNATIRFTTDGYVEYFKNDKANTKPISSTKVTNSKASGNSTYVYSKKNMLKLPDKKINSKGNYRYRLTVHFTDHQAKDVLTALQYSVESSKNFFYTPVGFA</sequence>
<evidence type="ECO:0008006" key="4">
    <source>
        <dbReference type="Google" id="ProtNLM"/>
    </source>
</evidence>
<keyword evidence="1" id="KW-0732">Signal</keyword>
<keyword evidence="3" id="KW-1185">Reference proteome</keyword>
<organism evidence="2 3">
    <name type="scientific">Secundilactobacillus hailunensis</name>
    <dbReference type="NCBI Taxonomy" id="2559923"/>
    <lineage>
        <taxon>Bacteria</taxon>
        <taxon>Bacillati</taxon>
        <taxon>Bacillota</taxon>
        <taxon>Bacilli</taxon>
        <taxon>Lactobacillales</taxon>
        <taxon>Lactobacillaceae</taxon>
        <taxon>Secundilactobacillus</taxon>
    </lineage>
</organism>
<dbReference type="EMBL" id="JBHSSA010000082">
    <property type="protein sequence ID" value="MFC6254699.1"/>
    <property type="molecule type" value="Genomic_DNA"/>
</dbReference>
<feature type="chain" id="PRO_5047343554" description="Surface layer protein A domain-containing protein" evidence="1">
    <location>
        <begin position="27"/>
        <end position="226"/>
    </location>
</feature>
<comment type="caution">
    <text evidence="2">The sequence shown here is derived from an EMBL/GenBank/DDBJ whole genome shotgun (WGS) entry which is preliminary data.</text>
</comment>
<accession>A0ABW1T9E0</accession>
<dbReference type="RefSeq" id="WP_137631917.1">
    <property type="nucleotide sequence ID" value="NZ_BJDO01000088.1"/>
</dbReference>
<evidence type="ECO:0000313" key="3">
    <source>
        <dbReference type="Proteomes" id="UP001596190"/>
    </source>
</evidence>
<reference evidence="3" key="1">
    <citation type="journal article" date="2019" name="Int. J. Syst. Evol. Microbiol.">
        <title>The Global Catalogue of Microorganisms (GCM) 10K type strain sequencing project: providing services to taxonomists for standard genome sequencing and annotation.</title>
        <authorList>
            <consortium name="The Broad Institute Genomics Platform"/>
            <consortium name="The Broad Institute Genome Sequencing Center for Infectious Disease"/>
            <person name="Wu L."/>
            <person name="Ma J."/>
        </authorList>
    </citation>
    <scope>NUCLEOTIDE SEQUENCE [LARGE SCALE GENOMIC DNA]</scope>
    <source>
        <strain evidence="3">CCM 8950</strain>
    </source>
</reference>
<feature type="signal peptide" evidence="1">
    <location>
        <begin position="1"/>
        <end position="26"/>
    </location>
</feature>
<protein>
    <recommendedName>
        <fullName evidence="4">Surface layer protein A domain-containing protein</fullName>
    </recommendedName>
</protein>
<proteinExistence type="predicted"/>
<evidence type="ECO:0000256" key="1">
    <source>
        <dbReference type="SAM" id="SignalP"/>
    </source>
</evidence>
<dbReference type="Proteomes" id="UP001596190">
    <property type="component" value="Unassembled WGS sequence"/>
</dbReference>
<name>A0ABW1T9E0_9LACO</name>
<evidence type="ECO:0000313" key="2">
    <source>
        <dbReference type="EMBL" id="MFC6254699.1"/>
    </source>
</evidence>
<gene>
    <name evidence="2" type="ORF">ACFP1H_08905</name>
</gene>